<proteinExistence type="predicted"/>
<name>A0A917UJL1_9ACTN</name>
<reference evidence="2" key="1">
    <citation type="journal article" date="2014" name="Int. J. Syst. Evol. Microbiol.">
        <title>Complete genome sequence of Corynebacterium casei LMG S-19264T (=DSM 44701T), isolated from a smear-ripened cheese.</title>
        <authorList>
            <consortium name="US DOE Joint Genome Institute (JGI-PGF)"/>
            <person name="Walter F."/>
            <person name="Albersmeier A."/>
            <person name="Kalinowski J."/>
            <person name="Ruckert C."/>
        </authorList>
    </citation>
    <scope>NUCLEOTIDE SEQUENCE</scope>
    <source>
        <strain evidence="2">JCM 3086</strain>
    </source>
</reference>
<protein>
    <submittedName>
        <fullName evidence="2">Uncharacterized protein</fullName>
    </submittedName>
</protein>
<evidence type="ECO:0000256" key="1">
    <source>
        <dbReference type="SAM" id="MobiDB-lite"/>
    </source>
</evidence>
<dbReference type="AlphaFoldDB" id="A0A917UJL1"/>
<gene>
    <name evidence="2" type="ORF">GCM10010121_086300</name>
</gene>
<sequence length="113" mass="12140">MQPDNRLDHELSAPAHRSLLCPCSESPAGGTLHEVPKDPVTSENAECGVFVFVQRYAARSGRMSGSVDELWTGSWGIGAGEAGKRTSPLDRAPRAWDGQVPLQPARQPMSLIS</sequence>
<accession>A0A917UJL1</accession>
<evidence type="ECO:0000313" key="3">
    <source>
        <dbReference type="Proteomes" id="UP000657574"/>
    </source>
</evidence>
<dbReference type="EMBL" id="BMQA01000071">
    <property type="protein sequence ID" value="GGJ62372.1"/>
    <property type="molecule type" value="Genomic_DNA"/>
</dbReference>
<comment type="caution">
    <text evidence="2">The sequence shown here is derived from an EMBL/GenBank/DDBJ whole genome shotgun (WGS) entry which is preliminary data.</text>
</comment>
<keyword evidence="3" id="KW-1185">Reference proteome</keyword>
<dbReference type="Proteomes" id="UP000657574">
    <property type="component" value="Unassembled WGS sequence"/>
</dbReference>
<reference evidence="2" key="2">
    <citation type="submission" date="2020-09" db="EMBL/GenBank/DDBJ databases">
        <authorList>
            <person name="Sun Q."/>
            <person name="Ohkuma M."/>
        </authorList>
    </citation>
    <scope>NUCLEOTIDE SEQUENCE</scope>
    <source>
        <strain evidence="2">JCM 3086</strain>
    </source>
</reference>
<evidence type="ECO:0000313" key="2">
    <source>
        <dbReference type="EMBL" id="GGJ62372.1"/>
    </source>
</evidence>
<organism evidence="2 3">
    <name type="scientific">Streptomyces brasiliensis</name>
    <dbReference type="NCBI Taxonomy" id="1954"/>
    <lineage>
        <taxon>Bacteria</taxon>
        <taxon>Bacillati</taxon>
        <taxon>Actinomycetota</taxon>
        <taxon>Actinomycetes</taxon>
        <taxon>Kitasatosporales</taxon>
        <taxon>Streptomycetaceae</taxon>
        <taxon>Streptomyces</taxon>
    </lineage>
</organism>
<feature type="compositionally biased region" description="Basic and acidic residues" evidence="1">
    <location>
        <begin position="82"/>
        <end position="94"/>
    </location>
</feature>
<feature type="region of interest" description="Disordered" evidence="1">
    <location>
        <begin position="82"/>
        <end position="113"/>
    </location>
</feature>